<name>A0A011WVF7_RUMAL</name>
<keyword evidence="1" id="KW-1133">Transmembrane helix</keyword>
<dbReference type="RefSeq" id="WP_037284658.1">
    <property type="nucleotide sequence ID" value="NZ_JEOB01000001.1"/>
</dbReference>
<evidence type="ECO:0008006" key="4">
    <source>
        <dbReference type="Google" id="ProtNLM"/>
    </source>
</evidence>
<keyword evidence="3" id="KW-1185">Reference proteome</keyword>
<dbReference type="Proteomes" id="UP000021369">
    <property type="component" value="Unassembled WGS sequence"/>
</dbReference>
<reference evidence="2 3" key="1">
    <citation type="submission" date="2013-06" db="EMBL/GenBank/DDBJ databases">
        <title>Rumen cellulosomics: divergent fiber-degrading strategies revealed by comparative genome-wide analysis of six Ruminococcal strains.</title>
        <authorList>
            <person name="Dassa B."/>
            <person name="Borovok I."/>
            <person name="Lamed R."/>
            <person name="Flint H."/>
            <person name="Yeoman C.J."/>
            <person name="White B."/>
            <person name="Bayer E.A."/>
        </authorList>
    </citation>
    <scope>NUCLEOTIDE SEQUENCE [LARGE SCALE GENOMIC DNA]</scope>
    <source>
        <strain evidence="2 3">SY3</strain>
    </source>
</reference>
<evidence type="ECO:0000313" key="3">
    <source>
        <dbReference type="Proteomes" id="UP000021369"/>
    </source>
</evidence>
<gene>
    <name evidence="2" type="ORF">RASY3_01885</name>
</gene>
<evidence type="ECO:0000313" key="2">
    <source>
        <dbReference type="EMBL" id="EXM40975.1"/>
    </source>
</evidence>
<evidence type="ECO:0000256" key="1">
    <source>
        <dbReference type="SAM" id="Phobius"/>
    </source>
</evidence>
<feature type="transmembrane region" description="Helical" evidence="1">
    <location>
        <begin position="6"/>
        <end position="24"/>
    </location>
</feature>
<sequence>MILLVFLFIFIAGVELIVLVVSSLRRTSVTKASSNLGNVVFFHKDPELYKAAKLNFGITMFTCAIFLMNSMFRWDDFVVENAGMLYIPVLVLEIADLFYTLDQYNKFDEFRLCEDKFYLGGVKYDLRKYIYAIIDDTLIFRNDRHNDIRIKIPPARIPEAEAILERYYHRMLTRR</sequence>
<accession>A0A011WVF7</accession>
<dbReference type="PATRIC" id="fig|1341156.4.peg.100"/>
<feature type="transmembrane region" description="Helical" evidence="1">
    <location>
        <begin position="84"/>
        <end position="101"/>
    </location>
</feature>
<keyword evidence="1" id="KW-0812">Transmembrane</keyword>
<feature type="transmembrane region" description="Helical" evidence="1">
    <location>
        <begin position="54"/>
        <end position="72"/>
    </location>
</feature>
<protein>
    <recommendedName>
        <fullName evidence="4">DUF5673 domain-containing protein</fullName>
    </recommendedName>
</protein>
<dbReference type="AlphaFoldDB" id="A0A011WVF7"/>
<proteinExistence type="predicted"/>
<organism evidence="2 3">
    <name type="scientific">Ruminococcus albus SY3</name>
    <dbReference type="NCBI Taxonomy" id="1341156"/>
    <lineage>
        <taxon>Bacteria</taxon>
        <taxon>Bacillati</taxon>
        <taxon>Bacillota</taxon>
        <taxon>Clostridia</taxon>
        <taxon>Eubacteriales</taxon>
        <taxon>Oscillospiraceae</taxon>
        <taxon>Ruminococcus</taxon>
    </lineage>
</organism>
<keyword evidence="1" id="KW-0472">Membrane</keyword>
<dbReference type="EMBL" id="JEOB01000001">
    <property type="protein sequence ID" value="EXM40975.1"/>
    <property type="molecule type" value="Genomic_DNA"/>
</dbReference>
<comment type="caution">
    <text evidence="2">The sequence shown here is derived from an EMBL/GenBank/DDBJ whole genome shotgun (WGS) entry which is preliminary data.</text>
</comment>